<proteinExistence type="predicted"/>
<dbReference type="RefSeq" id="WP_236456496.1">
    <property type="nucleotide sequence ID" value="NZ_CBCSGE010000011.1"/>
</dbReference>
<evidence type="ECO:0000313" key="1">
    <source>
        <dbReference type="EMBL" id="MFB9095792.1"/>
    </source>
</evidence>
<dbReference type="EMBL" id="JBHMEY010000010">
    <property type="protein sequence ID" value="MFB9095792.1"/>
    <property type="molecule type" value="Genomic_DNA"/>
</dbReference>
<organism evidence="1 2">
    <name type="scientific">Flavobacterium jumunjinense</name>
    <dbReference type="NCBI Taxonomy" id="998845"/>
    <lineage>
        <taxon>Bacteria</taxon>
        <taxon>Pseudomonadati</taxon>
        <taxon>Bacteroidota</taxon>
        <taxon>Flavobacteriia</taxon>
        <taxon>Flavobacteriales</taxon>
        <taxon>Flavobacteriaceae</taxon>
        <taxon>Flavobacterium</taxon>
    </lineage>
</organism>
<reference evidence="1 2" key="1">
    <citation type="submission" date="2024-09" db="EMBL/GenBank/DDBJ databases">
        <authorList>
            <person name="Sun Q."/>
            <person name="Mori K."/>
        </authorList>
    </citation>
    <scope>NUCLEOTIDE SEQUENCE [LARGE SCALE GENOMIC DNA]</scope>
    <source>
        <strain evidence="1 2">CECT 7955</strain>
    </source>
</reference>
<dbReference type="Proteomes" id="UP001589607">
    <property type="component" value="Unassembled WGS sequence"/>
</dbReference>
<sequence>MIKPKKEIVFINFIIRYSKMMNICRYDDFLYFLEGYRFSAKDNDSFIQIMDLFDRYILENYSEYLLFNECSSEQITKLLCSNQFDIFIQLLDQFLKKELMLDREGTGYQIPEFFRSKYYINSEKKIIKMNSTRIVSSSCRFRKINLLL</sequence>
<gene>
    <name evidence="1" type="ORF">ACFFVF_04640</name>
</gene>
<name>A0ABV5GKI5_9FLAO</name>
<protein>
    <submittedName>
        <fullName evidence="1">Uncharacterized protein</fullName>
    </submittedName>
</protein>
<accession>A0ABV5GKI5</accession>
<keyword evidence="2" id="KW-1185">Reference proteome</keyword>
<comment type="caution">
    <text evidence="1">The sequence shown here is derived from an EMBL/GenBank/DDBJ whole genome shotgun (WGS) entry which is preliminary data.</text>
</comment>
<evidence type="ECO:0000313" key="2">
    <source>
        <dbReference type="Proteomes" id="UP001589607"/>
    </source>
</evidence>